<evidence type="ECO:0000256" key="9">
    <source>
        <dbReference type="ARBA" id="ARBA00023136"/>
    </source>
</evidence>
<evidence type="ECO:0000256" key="2">
    <source>
        <dbReference type="ARBA" id="ARBA00004151"/>
    </source>
</evidence>
<reference evidence="12 13" key="2">
    <citation type="submission" date="2017-04" db="EMBL/GenBank/DDBJ databases">
        <title>CpG methylation of centromeres and impact of large insertions on vertebrate speciation.</title>
        <authorList>
            <person name="Ichikawa K."/>
            <person name="Yoshimura J."/>
            <person name="Morishita S."/>
        </authorList>
    </citation>
    <scope>NUCLEOTIDE SEQUENCE</scope>
    <source>
        <strain evidence="12 13">HSOK</strain>
    </source>
</reference>
<accession>A0A3P9JND4</accession>
<dbReference type="GO" id="GO:0005789">
    <property type="term" value="C:endoplasmic reticulum membrane"/>
    <property type="evidence" value="ECO:0007669"/>
    <property type="project" value="UniProtKB-SubCell"/>
</dbReference>
<dbReference type="InterPro" id="IPR015720">
    <property type="entry name" value="Emp24-like"/>
</dbReference>
<dbReference type="InterPro" id="IPR009038">
    <property type="entry name" value="GOLD_dom"/>
</dbReference>
<reference evidence="12" key="4">
    <citation type="submission" date="2025-09" db="UniProtKB">
        <authorList>
            <consortium name="Ensembl"/>
        </authorList>
    </citation>
    <scope>IDENTIFICATION</scope>
    <source>
        <strain evidence="12">HSOK</strain>
    </source>
</reference>
<name>A0A3P9JND4_ORYLA</name>
<reference evidence="12" key="3">
    <citation type="submission" date="2025-08" db="UniProtKB">
        <authorList>
            <consortium name="Ensembl"/>
        </authorList>
    </citation>
    <scope>IDENTIFICATION</scope>
    <source>
        <strain evidence="12">HSOK</strain>
    </source>
</reference>
<keyword evidence="9" id="KW-0472">Membrane</keyword>
<dbReference type="GO" id="GO:0033116">
    <property type="term" value="C:endoplasmic reticulum-Golgi intermediate compartment membrane"/>
    <property type="evidence" value="ECO:0007669"/>
    <property type="project" value="UniProtKB-SubCell"/>
</dbReference>
<organism evidence="12 13">
    <name type="scientific">Oryzias latipes</name>
    <name type="common">Japanese rice fish</name>
    <name type="synonym">Japanese killifish</name>
    <dbReference type="NCBI Taxonomy" id="8090"/>
    <lineage>
        <taxon>Eukaryota</taxon>
        <taxon>Metazoa</taxon>
        <taxon>Chordata</taxon>
        <taxon>Craniata</taxon>
        <taxon>Vertebrata</taxon>
        <taxon>Euteleostomi</taxon>
        <taxon>Actinopterygii</taxon>
        <taxon>Neopterygii</taxon>
        <taxon>Teleostei</taxon>
        <taxon>Neoteleostei</taxon>
        <taxon>Acanthomorphata</taxon>
        <taxon>Ovalentaria</taxon>
        <taxon>Atherinomorphae</taxon>
        <taxon>Beloniformes</taxon>
        <taxon>Adrianichthyidae</taxon>
        <taxon>Oryziinae</taxon>
        <taxon>Oryzias</taxon>
    </lineage>
</organism>
<dbReference type="GO" id="GO:0005794">
    <property type="term" value="C:Golgi apparatus"/>
    <property type="evidence" value="ECO:0007669"/>
    <property type="project" value="UniProtKB-SubCell"/>
</dbReference>
<feature type="domain" description="GOLD" evidence="11">
    <location>
        <begin position="48"/>
        <end position="130"/>
    </location>
</feature>
<evidence type="ECO:0000256" key="6">
    <source>
        <dbReference type="ARBA" id="ARBA00022729"/>
    </source>
</evidence>
<protein>
    <submittedName>
        <fullName evidence="12">Transmembrane p24 trafficking protein 1b</fullName>
    </submittedName>
</protein>
<dbReference type="PROSITE" id="PS50866">
    <property type="entry name" value="GOLD"/>
    <property type="match status" value="1"/>
</dbReference>
<reference key="1">
    <citation type="journal article" date="2007" name="Nature">
        <title>The medaka draft genome and insights into vertebrate genome evolution.</title>
        <authorList>
            <person name="Kasahara M."/>
            <person name="Naruse K."/>
            <person name="Sasaki S."/>
            <person name="Nakatani Y."/>
            <person name="Qu W."/>
            <person name="Ahsan B."/>
            <person name="Yamada T."/>
            <person name="Nagayasu Y."/>
            <person name="Doi K."/>
            <person name="Kasai Y."/>
            <person name="Jindo T."/>
            <person name="Kobayashi D."/>
            <person name="Shimada A."/>
            <person name="Toyoda A."/>
            <person name="Kuroki Y."/>
            <person name="Fujiyama A."/>
            <person name="Sasaki T."/>
            <person name="Shimizu A."/>
            <person name="Asakawa S."/>
            <person name="Shimizu N."/>
            <person name="Hashimoto S."/>
            <person name="Yang J."/>
            <person name="Lee Y."/>
            <person name="Matsushima K."/>
            <person name="Sugano S."/>
            <person name="Sakaizumi M."/>
            <person name="Narita T."/>
            <person name="Ohishi K."/>
            <person name="Haga S."/>
            <person name="Ohta F."/>
            <person name="Nomoto H."/>
            <person name="Nogata K."/>
            <person name="Morishita T."/>
            <person name="Endo T."/>
            <person name="Shin-I T."/>
            <person name="Takeda H."/>
            <person name="Morishita S."/>
            <person name="Kohara Y."/>
        </authorList>
    </citation>
    <scope>NUCLEOTIDE SEQUENCE [LARGE SCALE GENOMIC DNA]</scope>
    <source>
        <strain>Hd-rR</strain>
    </source>
</reference>
<keyword evidence="7" id="KW-0256">Endoplasmic reticulum</keyword>
<evidence type="ECO:0000256" key="10">
    <source>
        <dbReference type="SAM" id="SignalP"/>
    </source>
</evidence>
<evidence type="ECO:0000313" key="13">
    <source>
        <dbReference type="Proteomes" id="UP000265200"/>
    </source>
</evidence>
<evidence type="ECO:0000256" key="5">
    <source>
        <dbReference type="ARBA" id="ARBA00022692"/>
    </source>
</evidence>
<evidence type="ECO:0000256" key="8">
    <source>
        <dbReference type="ARBA" id="ARBA00022989"/>
    </source>
</evidence>
<evidence type="ECO:0000256" key="3">
    <source>
        <dbReference type="ARBA" id="ARBA00004619"/>
    </source>
</evidence>
<dbReference type="SMART" id="SM01190">
    <property type="entry name" value="EMP24_GP25L"/>
    <property type="match status" value="1"/>
</dbReference>
<dbReference type="Proteomes" id="UP000265200">
    <property type="component" value="Chromosome 1"/>
</dbReference>
<comment type="similarity">
    <text evidence="4">Belongs to the EMP24/GP25L family.</text>
</comment>
<feature type="chain" id="PRO_5018305530" evidence="10">
    <location>
        <begin position="28"/>
        <end position="372"/>
    </location>
</feature>
<dbReference type="InterPro" id="IPR036598">
    <property type="entry name" value="GOLD_dom_sf"/>
</dbReference>
<dbReference type="AlphaFoldDB" id="A0A3P9JND4"/>
<proteinExistence type="inferred from homology"/>
<dbReference type="Ensembl" id="ENSORLT00015027189.1">
    <property type="protein sequence ID" value="ENSORLP00015033870.1"/>
    <property type="gene ID" value="ENSORLG00015019519.1"/>
</dbReference>
<keyword evidence="6 10" id="KW-0732">Signal</keyword>
<evidence type="ECO:0000313" key="12">
    <source>
        <dbReference type="Ensembl" id="ENSORLP00015033870.1"/>
    </source>
</evidence>
<dbReference type="PANTHER" id="PTHR22811">
    <property type="entry name" value="TRANSMEMBRANE EMP24 DOMAIN-CONTAINING PROTEIN"/>
    <property type="match status" value="1"/>
</dbReference>
<comment type="subcellular location">
    <subcellularLocation>
        <location evidence="1">Endoplasmic reticulum membrane</location>
        <topology evidence="1">Single-pass type I membrane protein</topology>
    </subcellularLocation>
    <subcellularLocation>
        <location evidence="2">Endoplasmic reticulum-Golgi intermediate compartment membrane</location>
        <topology evidence="2">Single-pass type I membrane protein</topology>
    </subcellularLocation>
    <subcellularLocation>
        <location evidence="3">Golgi apparatus</location>
        <location evidence="3">cis-Golgi network membrane</location>
        <topology evidence="3">Single-pass type I membrane protein</topology>
    </subcellularLocation>
</comment>
<evidence type="ECO:0000256" key="4">
    <source>
        <dbReference type="ARBA" id="ARBA00007104"/>
    </source>
</evidence>
<dbReference type="SUPFAM" id="SSF101576">
    <property type="entry name" value="Supernatant protein factor (SPF), C-terminal domain"/>
    <property type="match status" value="1"/>
</dbReference>
<evidence type="ECO:0000259" key="11">
    <source>
        <dbReference type="PROSITE" id="PS50866"/>
    </source>
</evidence>
<evidence type="ECO:0000256" key="1">
    <source>
        <dbReference type="ARBA" id="ARBA00004115"/>
    </source>
</evidence>
<evidence type="ECO:0000256" key="7">
    <source>
        <dbReference type="ARBA" id="ARBA00022824"/>
    </source>
</evidence>
<keyword evidence="8" id="KW-1133">Transmembrane helix</keyword>
<feature type="signal peptide" evidence="10">
    <location>
        <begin position="1"/>
        <end position="27"/>
    </location>
</feature>
<dbReference type="Pfam" id="PF01105">
    <property type="entry name" value="EMP24_GP25L"/>
    <property type="match status" value="1"/>
</dbReference>
<keyword evidence="5" id="KW-0812">Transmembrane</keyword>
<sequence length="372" mass="41752">MDVVPTTARNRWKRFCFAAVFVLSASAVDCFGRNQDNELTFLLPAGSSECFYQSAAQNGTMEVEYQVIAGAGMDVDFTIVSPEGVRLIVESRRSDGVHVVEPTEGGDYQICFDNSFSRFSEKMVFFEILTEAPGGDAGGDEEWPMLDEPDGSLLEYKLEDIRDSMDAVYRRLDRSRQMQTVLRAFEARDRNLLEDNLWRVSFWSCASVLVMLCVALTQVGPQRRRAPSCRLKRRLISLSRLLPGLHGVIDRRRHRSGHGGGADVSDDEEGLFESVVHPQHLVSPLGLLGRLLHQTALIPSRVQVGQQLGVDEVLRLNVGEEKTNSGCYDNERLSSTIYLILKCHFRKNVRSALTLPASLQKHQISPKIWSSF</sequence>